<dbReference type="RefSeq" id="WP_179855366.1">
    <property type="nucleotide sequence ID" value="NZ_OBDY01000014.1"/>
</dbReference>
<dbReference type="PANTHER" id="PTHR43214">
    <property type="entry name" value="TWO-COMPONENT RESPONSE REGULATOR"/>
    <property type="match status" value="1"/>
</dbReference>
<dbReference type="InterPro" id="IPR036388">
    <property type="entry name" value="WH-like_DNA-bd_sf"/>
</dbReference>
<dbReference type="PROSITE" id="PS50043">
    <property type="entry name" value="HTH_LUXR_2"/>
    <property type="match status" value="1"/>
</dbReference>
<dbReference type="InterPro" id="IPR039420">
    <property type="entry name" value="WalR-like"/>
</dbReference>
<dbReference type="AlphaFoldDB" id="A0A285J0A3"/>
<evidence type="ECO:0000256" key="2">
    <source>
        <dbReference type="SAM" id="MobiDB-lite"/>
    </source>
</evidence>
<dbReference type="PANTHER" id="PTHR43214:SF42">
    <property type="entry name" value="TRANSCRIPTIONAL REGULATORY PROTEIN DESR"/>
    <property type="match status" value="1"/>
</dbReference>
<accession>A0A285J0A3</accession>
<keyword evidence="5" id="KW-1185">Reference proteome</keyword>
<dbReference type="PRINTS" id="PR00038">
    <property type="entry name" value="HTHLUXR"/>
</dbReference>
<sequence>MGTTLLGRDDEWARLRTALDAGFEIGVVAGAGQGLSAFLTAAAEDALARGHHVVHMAGHRDEHDHEGAALQQLIWPLRAAVAGILTDDDRSAVTAAATLRPRAGQDLAAALADGAHRLLAAPGRTGPLLIVVDDLHLCDPLSARVLRDLGRRTYRNPVVFLLGVRRHRAADLLWPGMCTIELGPLPDVDAARLLDRQAVALSGRARLRLLDRARGKPRAIVELAAAFDGAPAWAVLQPPPSRSDPLRQRHAADLAGLDPATLALARQVSAQLTDEDVTAVLAASGVPEEVLTSAVASGLLETDGRTVRFADPAAGVAAYLSCSALERAALHDRFAAVLPGAPHRTATAPETTTAGPIAAAHQAAAAAGPSEPIATALERAADRVTGPDRRADTLAWAAELSPDPADAARRYSAAALTAGRPDWVLELHAAAEAHGGATRDATVQAVLALCRSGRTDEAADLANDPDAAYILDVYRGREPDEADSRLGFPELFLPRAGALINAGRWAAADAVLTEAENLSHVSGLAVLAAEVATLRAVLAGLRGDRAAARLRPVMRPTGRLVAWVHEAQGLAEFADGNHERAYQHFRDFFDPGGHGRHLDPYGRMLSFLALTAVWADRVGDAGRVMDAAGASEQVRALLNGDLRPAALDAAGPLEGALAHLQHGIRLRRDRRIRPARVELSTALAAFEDLGAAGFADTARNELRAAGADPAKPVAAPGATDPLDRLSPQQRNVVLLAARGLRNQEIASRLNLSMRTIGTHLHHAYPKLGVGGRHELAAMLDAG</sequence>
<dbReference type="Pfam" id="PF13191">
    <property type="entry name" value="AAA_16"/>
    <property type="match status" value="1"/>
</dbReference>
<feature type="domain" description="HTH luxR-type" evidence="3">
    <location>
        <begin position="718"/>
        <end position="782"/>
    </location>
</feature>
<evidence type="ECO:0000259" key="3">
    <source>
        <dbReference type="PROSITE" id="PS50043"/>
    </source>
</evidence>
<feature type="region of interest" description="Disordered" evidence="2">
    <location>
        <begin position="705"/>
        <end position="725"/>
    </location>
</feature>
<gene>
    <name evidence="4" type="ORF">SAMN05421748_114122</name>
</gene>
<feature type="compositionally biased region" description="Low complexity" evidence="2">
    <location>
        <begin position="705"/>
        <end position="718"/>
    </location>
</feature>
<dbReference type="Pfam" id="PF00196">
    <property type="entry name" value="GerE"/>
    <property type="match status" value="1"/>
</dbReference>
<dbReference type="SUPFAM" id="SSF46894">
    <property type="entry name" value="C-terminal effector domain of the bipartite response regulators"/>
    <property type="match status" value="1"/>
</dbReference>
<dbReference type="EMBL" id="OBDY01000014">
    <property type="protein sequence ID" value="SNY53662.1"/>
    <property type="molecule type" value="Genomic_DNA"/>
</dbReference>
<dbReference type="CDD" id="cd06170">
    <property type="entry name" value="LuxR_C_like"/>
    <property type="match status" value="1"/>
</dbReference>
<keyword evidence="1" id="KW-0238">DNA-binding</keyword>
<name>A0A285J0A3_9ACTN</name>
<evidence type="ECO:0000256" key="1">
    <source>
        <dbReference type="ARBA" id="ARBA00023125"/>
    </source>
</evidence>
<dbReference type="GO" id="GO:0003677">
    <property type="term" value="F:DNA binding"/>
    <property type="evidence" value="ECO:0007669"/>
    <property type="project" value="UniProtKB-KW"/>
</dbReference>
<dbReference type="InterPro" id="IPR016032">
    <property type="entry name" value="Sig_transdc_resp-reg_C-effctor"/>
</dbReference>
<evidence type="ECO:0000313" key="5">
    <source>
        <dbReference type="Proteomes" id="UP000219612"/>
    </source>
</evidence>
<organism evidence="4 5">
    <name type="scientific">Paractinoplanes atraurantiacus</name>
    <dbReference type="NCBI Taxonomy" id="1036182"/>
    <lineage>
        <taxon>Bacteria</taxon>
        <taxon>Bacillati</taxon>
        <taxon>Actinomycetota</taxon>
        <taxon>Actinomycetes</taxon>
        <taxon>Micromonosporales</taxon>
        <taxon>Micromonosporaceae</taxon>
        <taxon>Paractinoplanes</taxon>
    </lineage>
</organism>
<proteinExistence type="predicted"/>
<dbReference type="PROSITE" id="PS00622">
    <property type="entry name" value="HTH_LUXR_1"/>
    <property type="match status" value="1"/>
</dbReference>
<dbReference type="GO" id="GO:0006355">
    <property type="term" value="P:regulation of DNA-templated transcription"/>
    <property type="evidence" value="ECO:0007669"/>
    <property type="project" value="InterPro"/>
</dbReference>
<dbReference type="SMART" id="SM00421">
    <property type="entry name" value="HTH_LUXR"/>
    <property type="match status" value="1"/>
</dbReference>
<dbReference type="Gene3D" id="1.10.10.10">
    <property type="entry name" value="Winged helix-like DNA-binding domain superfamily/Winged helix DNA-binding domain"/>
    <property type="match status" value="1"/>
</dbReference>
<evidence type="ECO:0000313" key="4">
    <source>
        <dbReference type="EMBL" id="SNY53662.1"/>
    </source>
</evidence>
<dbReference type="Proteomes" id="UP000219612">
    <property type="component" value="Unassembled WGS sequence"/>
</dbReference>
<dbReference type="InterPro" id="IPR000792">
    <property type="entry name" value="Tscrpt_reg_LuxR_C"/>
</dbReference>
<dbReference type="InterPro" id="IPR041664">
    <property type="entry name" value="AAA_16"/>
</dbReference>
<protein>
    <submittedName>
        <fullName evidence="4">AAA ATPase domain-containing protein</fullName>
    </submittedName>
</protein>
<reference evidence="4 5" key="1">
    <citation type="submission" date="2017-09" db="EMBL/GenBank/DDBJ databases">
        <authorList>
            <person name="Ehlers B."/>
            <person name="Leendertz F.H."/>
        </authorList>
    </citation>
    <scope>NUCLEOTIDE SEQUENCE [LARGE SCALE GENOMIC DNA]</scope>
    <source>
        <strain evidence="4 5">CGMCC 4.6857</strain>
    </source>
</reference>